<feature type="domain" description="Core-binding (CB)" evidence="13">
    <location>
        <begin position="1"/>
        <end position="80"/>
    </location>
</feature>
<keyword evidence="4 11" id="KW-0963">Cytoplasm</keyword>
<dbReference type="HAMAP" id="MF_01808">
    <property type="entry name" value="Recomb_XerC_XerD"/>
    <property type="match status" value="1"/>
</dbReference>
<evidence type="ECO:0000256" key="9">
    <source>
        <dbReference type="ARBA" id="ARBA00023172"/>
    </source>
</evidence>
<dbReference type="Proteomes" id="UP000187485">
    <property type="component" value="Unassembled WGS sequence"/>
</dbReference>
<evidence type="ECO:0000256" key="1">
    <source>
        <dbReference type="ARBA" id="ARBA00004496"/>
    </source>
</evidence>
<evidence type="ECO:0000256" key="2">
    <source>
        <dbReference type="ARBA" id="ARBA00010450"/>
    </source>
</evidence>
<dbReference type="GO" id="GO:0003677">
    <property type="term" value="F:DNA binding"/>
    <property type="evidence" value="ECO:0007669"/>
    <property type="project" value="UniProtKB-UniRule"/>
</dbReference>
<dbReference type="GO" id="GO:0051301">
    <property type="term" value="P:cell division"/>
    <property type="evidence" value="ECO:0007669"/>
    <property type="project" value="UniProtKB-KW"/>
</dbReference>
<feature type="active site" evidence="11">
    <location>
        <position position="233"/>
    </location>
</feature>
<keyword evidence="5 11" id="KW-0132">Cell division</keyword>
<evidence type="ECO:0000256" key="10">
    <source>
        <dbReference type="ARBA" id="ARBA00023306"/>
    </source>
</evidence>
<dbReference type="GO" id="GO:0007059">
    <property type="term" value="P:chromosome segregation"/>
    <property type="evidence" value="ECO:0007669"/>
    <property type="project" value="UniProtKB-UniRule"/>
</dbReference>
<dbReference type="SUPFAM" id="SSF56349">
    <property type="entry name" value="DNA breaking-rejoining enzymes"/>
    <property type="match status" value="1"/>
</dbReference>
<dbReference type="NCBIfam" id="TIGR02225">
    <property type="entry name" value="recomb_XerD"/>
    <property type="match status" value="1"/>
</dbReference>
<dbReference type="InterPro" id="IPR010998">
    <property type="entry name" value="Integrase_recombinase_N"/>
</dbReference>
<dbReference type="InterPro" id="IPR011932">
    <property type="entry name" value="Recomb_XerD"/>
</dbReference>
<keyword evidence="9 11" id="KW-0233">DNA recombination</keyword>
<dbReference type="InterPro" id="IPR044068">
    <property type="entry name" value="CB"/>
</dbReference>
<dbReference type="PANTHER" id="PTHR30349:SF81">
    <property type="entry name" value="TYROSINE RECOMBINASE XERC"/>
    <property type="match status" value="1"/>
</dbReference>
<feature type="active site" evidence="11">
    <location>
        <position position="259"/>
    </location>
</feature>
<gene>
    <name evidence="11" type="primary">xerD</name>
    <name evidence="14" type="ORF">cpu_08490</name>
</gene>
<dbReference type="PROSITE" id="PS51900">
    <property type="entry name" value="CB"/>
    <property type="match status" value="1"/>
</dbReference>
<organism evidence="14 15">
    <name type="scientific">Carboxydothermus pertinax</name>
    <dbReference type="NCBI Taxonomy" id="870242"/>
    <lineage>
        <taxon>Bacteria</taxon>
        <taxon>Bacillati</taxon>
        <taxon>Bacillota</taxon>
        <taxon>Clostridia</taxon>
        <taxon>Thermoanaerobacterales</taxon>
        <taxon>Thermoanaerobacteraceae</taxon>
        <taxon>Carboxydothermus</taxon>
    </lineage>
</organism>
<dbReference type="Gene3D" id="1.10.150.130">
    <property type="match status" value="1"/>
</dbReference>
<dbReference type="Pfam" id="PF02899">
    <property type="entry name" value="Phage_int_SAM_1"/>
    <property type="match status" value="1"/>
</dbReference>
<keyword evidence="6 11" id="KW-0159">Chromosome partition</keyword>
<evidence type="ECO:0000256" key="8">
    <source>
        <dbReference type="ARBA" id="ARBA00023125"/>
    </source>
</evidence>
<evidence type="ECO:0000256" key="4">
    <source>
        <dbReference type="ARBA" id="ARBA00022490"/>
    </source>
</evidence>
<dbReference type="InterPro" id="IPR004107">
    <property type="entry name" value="Integrase_SAM-like_N"/>
</dbReference>
<comment type="function">
    <text evidence="11">Site-specific tyrosine recombinase, which acts by catalyzing the cutting and rejoining of the recombining DNA molecules. The XerC-XerD complex is essential to convert dimers of the bacterial chromosome into monomers to permit their segregation at cell division. It also contributes to the segregational stability of plasmids.</text>
</comment>
<evidence type="ECO:0000313" key="15">
    <source>
        <dbReference type="Proteomes" id="UP000187485"/>
    </source>
</evidence>
<dbReference type="OrthoDB" id="9785687at2"/>
<dbReference type="GO" id="GO:0009037">
    <property type="term" value="F:tyrosine-based site-specific recombinase activity"/>
    <property type="evidence" value="ECO:0007669"/>
    <property type="project" value="UniProtKB-UniRule"/>
</dbReference>
<dbReference type="AlphaFoldDB" id="A0A1L8CU15"/>
<keyword evidence="15" id="KW-1185">Reference proteome</keyword>
<dbReference type="Gene3D" id="1.10.443.10">
    <property type="entry name" value="Intergrase catalytic core"/>
    <property type="match status" value="1"/>
</dbReference>
<dbReference type="HAMAP" id="MF_01807">
    <property type="entry name" value="Recomb_XerD"/>
    <property type="match status" value="1"/>
</dbReference>
<dbReference type="InterPro" id="IPR023009">
    <property type="entry name" value="Tyrosine_recombinase_XerC/XerD"/>
</dbReference>
<comment type="subunit">
    <text evidence="11">Forms a cyclic heterotetrameric complex composed of two molecules of XerC and two molecules of XerD.</text>
</comment>
<evidence type="ECO:0000259" key="13">
    <source>
        <dbReference type="PROSITE" id="PS51900"/>
    </source>
</evidence>
<dbReference type="NCBIfam" id="NF040815">
    <property type="entry name" value="recomb_XerA_Arch"/>
    <property type="match status" value="1"/>
</dbReference>
<dbReference type="NCBIfam" id="NF001399">
    <property type="entry name" value="PRK00283.1"/>
    <property type="match status" value="1"/>
</dbReference>
<proteinExistence type="inferred from homology"/>
<dbReference type="GO" id="GO:0006313">
    <property type="term" value="P:DNA transposition"/>
    <property type="evidence" value="ECO:0007669"/>
    <property type="project" value="UniProtKB-UniRule"/>
</dbReference>
<feature type="active site" evidence="11">
    <location>
        <position position="141"/>
    </location>
</feature>
<evidence type="ECO:0000256" key="7">
    <source>
        <dbReference type="ARBA" id="ARBA00022908"/>
    </source>
</evidence>
<dbReference type="CDD" id="cd00798">
    <property type="entry name" value="INT_XerDC_C"/>
    <property type="match status" value="1"/>
</dbReference>
<feature type="active site" evidence="11">
    <location>
        <position position="236"/>
    </location>
</feature>
<dbReference type="RefSeq" id="WP_075858823.1">
    <property type="nucleotide sequence ID" value="NZ_BDJK01000011.1"/>
</dbReference>
<comment type="similarity">
    <text evidence="2 11">Belongs to the 'phage' integrase family. XerD subfamily.</text>
</comment>
<dbReference type="PANTHER" id="PTHR30349">
    <property type="entry name" value="PHAGE INTEGRASE-RELATED"/>
    <property type="match status" value="1"/>
</dbReference>
<keyword evidence="10 11" id="KW-0131">Cell cycle</keyword>
<dbReference type="EMBL" id="BDJK01000011">
    <property type="protein sequence ID" value="GAV22339.1"/>
    <property type="molecule type" value="Genomic_DNA"/>
</dbReference>
<evidence type="ECO:0000256" key="11">
    <source>
        <dbReference type="HAMAP-Rule" id="MF_01807"/>
    </source>
</evidence>
<evidence type="ECO:0000259" key="12">
    <source>
        <dbReference type="PROSITE" id="PS51898"/>
    </source>
</evidence>
<feature type="domain" description="Tyr recombinase" evidence="12">
    <location>
        <begin position="101"/>
        <end position="281"/>
    </location>
</feature>
<dbReference type="InterPro" id="IPR002104">
    <property type="entry name" value="Integrase_catalytic"/>
</dbReference>
<feature type="active site" description="O-(3'-phospho-DNA)-tyrosine intermediate" evidence="11">
    <location>
        <position position="268"/>
    </location>
</feature>
<dbReference type="InterPro" id="IPR050090">
    <property type="entry name" value="Tyrosine_recombinase_XerCD"/>
</dbReference>
<dbReference type="GO" id="GO:0005737">
    <property type="term" value="C:cytoplasm"/>
    <property type="evidence" value="ECO:0007669"/>
    <property type="project" value="UniProtKB-SubCell"/>
</dbReference>
<reference evidence="15" key="1">
    <citation type="submission" date="2016-12" db="EMBL/GenBank/DDBJ databases">
        <title>Draft Genome Sequences od Carboxydothermus pertinax and islandicus, Hydrogenogenic Carboxydotrophic Bacteria.</title>
        <authorList>
            <person name="Fukuyama Y."/>
            <person name="Ohmae K."/>
            <person name="Yoneda Y."/>
            <person name="Yoshida T."/>
            <person name="Sako Y."/>
        </authorList>
    </citation>
    <scope>NUCLEOTIDE SEQUENCE [LARGE SCALE GENOMIC DNA]</scope>
    <source>
        <strain evidence="15">Ug1</strain>
    </source>
</reference>
<dbReference type="Pfam" id="PF00589">
    <property type="entry name" value="Phage_integrase"/>
    <property type="match status" value="1"/>
</dbReference>
<comment type="caution">
    <text evidence="14">The sequence shown here is derived from an EMBL/GenBank/DDBJ whole genome shotgun (WGS) entry which is preliminary data.</text>
</comment>
<feature type="active site" evidence="11">
    <location>
        <position position="165"/>
    </location>
</feature>
<accession>A0A1L8CU15</accession>
<keyword evidence="7 11" id="KW-0229">DNA integration</keyword>
<comment type="subcellular location">
    <subcellularLocation>
        <location evidence="1 11">Cytoplasm</location>
    </subcellularLocation>
</comment>
<dbReference type="PROSITE" id="PS51898">
    <property type="entry name" value="TYR_RECOMBINASE"/>
    <property type="match status" value="1"/>
</dbReference>
<dbReference type="STRING" id="870242.cpu_08490"/>
<sequence length="287" mass="33279">MLDLFIDYLLLEKGLSINTLLAYRRDLEKFTAFLNNRNIKLEEATTNDIKLFLQELARELKPASVARTLAAVRSFYKYLLREKLVAQNPASDVDGPKLGLKLPEILSYEEIDRLLQAPNLSSWEGVRDRAMLELLYATGLRVSELINLELSNLYFEARYVRIFGKGAKTRLVPFGEVAAHYLENYLSLRTQQKVNTQKLFITRRGKEFTRQGFWKMLKRYGQKAGLQKNLTPHLIRHTFATHLLENGADLRIVQELLGHSFIETTQIYTHLTAKKLREVFRKAHPRA</sequence>
<dbReference type="InterPro" id="IPR013762">
    <property type="entry name" value="Integrase-like_cat_sf"/>
</dbReference>
<dbReference type="InterPro" id="IPR011010">
    <property type="entry name" value="DNA_brk_join_enz"/>
</dbReference>
<evidence type="ECO:0000256" key="5">
    <source>
        <dbReference type="ARBA" id="ARBA00022618"/>
    </source>
</evidence>
<protein>
    <recommendedName>
        <fullName evidence="3 11">Tyrosine recombinase XerD</fullName>
    </recommendedName>
</protein>
<keyword evidence="8 11" id="KW-0238">DNA-binding</keyword>
<evidence type="ECO:0000256" key="3">
    <source>
        <dbReference type="ARBA" id="ARBA00015810"/>
    </source>
</evidence>
<evidence type="ECO:0000256" key="6">
    <source>
        <dbReference type="ARBA" id="ARBA00022829"/>
    </source>
</evidence>
<name>A0A1L8CU15_9THEO</name>
<evidence type="ECO:0000313" key="14">
    <source>
        <dbReference type="EMBL" id="GAV22339.1"/>
    </source>
</evidence>